<dbReference type="RefSeq" id="WP_168567609.1">
    <property type="nucleotide sequence ID" value="NZ_CP051167.1"/>
</dbReference>
<evidence type="ECO:0000313" key="4">
    <source>
        <dbReference type="EMBL" id="QIZ69452.1"/>
    </source>
</evidence>
<dbReference type="PANTHER" id="PTHR38340:SF1">
    <property type="entry name" value="S-LAYER PROTEIN"/>
    <property type="match status" value="1"/>
</dbReference>
<feature type="region of interest" description="Disordered" evidence="3">
    <location>
        <begin position="263"/>
        <end position="354"/>
    </location>
</feature>
<dbReference type="Gene3D" id="2.150.10.10">
    <property type="entry name" value="Serralysin-like metalloprotease, C-terminal"/>
    <property type="match status" value="4"/>
</dbReference>
<organism evidence="4 5">
    <name type="scientific">Oxynema aestuarii AP17</name>
    <dbReference type="NCBI Taxonomy" id="2064643"/>
    <lineage>
        <taxon>Bacteria</taxon>
        <taxon>Bacillati</taxon>
        <taxon>Cyanobacteriota</taxon>
        <taxon>Cyanophyceae</taxon>
        <taxon>Oscillatoriophycideae</taxon>
        <taxon>Oscillatoriales</taxon>
        <taxon>Oscillatoriaceae</taxon>
        <taxon>Oxynema</taxon>
        <taxon>Oxynema aestuarii</taxon>
    </lineage>
</organism>
<keyword evidence="5" id="KW-1185">Reference proteome</keyword>
<dbReference type="Proteomes" id="UP000500857">
    <property type="component" value="Chromosome"/>
</dbReference>
<dbReference type="GO" id="GO:0005576">
    <property type="term" value="C:extracellular region"/>
    <property type="evidence" value="ECO:0007669"/>
    <property type="project" value="UniProtKB-SubCell"/>
</dbReference>
<protein>
    <submittedName>
        <fullName evidence="4">Calcium-binding protein</fullName>
    </submittedName>
</protein>
<feature type="compositionally biased region" description="Acidic residues" evidence="3">
    <location>
        <begin position="112"/>
        <end position="122"/>
    </location>
</feature>
<dbReference type="InterPro" id="IPR018511">
    <property type="entry name" value="Hemolysin-typ_Ca-bd_CS"/>
</dbReference>
<dbReference type="EMBL" id="CP051167">
    <property type="protein sequence ID" value="QIZ69452.1"/>
    <property type="molecule type" value="Genomic_DNA"/>
</dbReference>
<accession>A0A6H1TS78</accession>
<keyword evidence="2" id="KW-0964">Secreted</keyword>
<feature type="compositionally biased region" description="Pro residues" evidence="3">
    <location>
        <begin position="269"/>
        <end position="318"/>
    </location>
</feature>
<feature type="region of interest" description="Disordered" evidence="3">
    <location>
        <begin position="1"/>
        <end position="124"/>
    </location>
</feature>
<name>A0A6H1TS78_9CYAN</name>
<dbReference type="InterPro" id="IPR011049">
    <property type="entry name" value="Serralysin-like_metalloprot_C"/>
</dbReference>
<evidence type="ECO:0000313" key="5">
    <source>
        <dbReference type="Proteomes" id="UP000500857"/>
    </source>
</evidence>
<comment type="subcellular location">
    <subcellularLocation>
        <location evidence="1">Secreted</location>
    </subcellularLocation>
</comment>
<reference evidence="4 5" key="1">
    <citation type="submission" date="2020-04" db="EMBL/GenBank/DDBJ databases">
        <authorList>
            <person name="Basu S."/>
            <person name="Maruthanayagam V."/>
            <person name="Chakraborty S."/>
            <person name="Pramanik A."/>
            <person name="Mukherjee J."/>
            <person name="Brink B."/>
        </authorList>
    </citation>
    <scope>NUCLEOTIDE SEQUENCE [LARGE SCALE GENOMIC DNA]</scope>
    <source>
        <strain evidence="4 5">AP17</strain>
    </source>
</reference>
<dbReference type="Pfam" id="PF00353">
    <property type="entry name" value="HemolysinCabind"/>
    <property type="match status" value="6"/>
</dbReference>
<evidence type="ECO:0000256" key="1">
    <source>
        <dbReference type="ARBA" id="ARBA00004613"/>
    </source>
</evidence>
<feature type="compositionally biased region" description="Low complexity" evidence="3">
    <location>
        <begin position="87"/>
        <end position="104"/>
    </location>
</feature>
<dbReference type="AlphaFoldDB" id="A0A6H1TS78"/>
<sequence length="580" mass="59460">MPEGILEDDLNCPCPERAQDDTVDSGSSGGVPPGGFSEDDFLDLTDDATDPDDESLAPGELNDRPGGVRALAGDDTVTGSRSDEVINGNTGNDLLLGGSGNDTLRGGRDNDLIDGEDGDDDLNGNVGDDLVFGSNGDDIIRGGQDDDLLDGGEGNDTLSGDFGQDLLVGGPGDDLYILRTETSGSSLSSVDILVDYNLDGIDEIGLTGGIQENDLEFEQIELDSTDPQVGSSSGVLIRVEDTGELLGFVPGATETDLDFVEIPDSFINPPAPAPPPPPPGSPPAPPPPPPPPGSPPAPPPPPPPPGSPPAPPPPPPEEPGFDDPNFFDLSNDPENGDNVTLGEGELDATPGGLRALNGDDTVVGSASSENMNGNVGSDVLFGGDGNDTLRGGSDNDRLFGQRDDDFIHGHKGDDRLVGGLGNDFLRGGQGGDLLEGSEGNDTLLGDRGQDLLAGGPANDIFVLQTEFAASSLEEADIILDFNRAGNDAIGLTPGVVRTELVLEPITVNLSGFNVDDRFGGEGESDILAGLLPQSVEGESQEVNATVIRIGTSGPYLGLVVGSEPSLIGFVEVGPDVLIRG</sequence>
<dbReference type="GO" id="GO:0005509">
    <property type="term" value="F:calcium ion binding"/>
    <property type="evidence" value="ECO:0007669"/>
    <property type="project" value="InterPro"/>
</dbReference>
<feature type="compositionally biased region" description="Acidic residues" evidence="3">
    <location>
        <begin position="37"/>
        <end position="55"/>
    </location>
</feature>
<evidence type="ECO:0000256" key="3">
    <source>
        <dbReference type="SAM" id="MobiDB-lite"/>
    </source>
</evidence>
<dbReference type="KEGG" id="oxy:HCG48_01665"/>
<evidence type="ECO:0000256" key="2">
    <source>
        <dbReference type="ARBA" id="ARBA00022525"/>
    </source>
</evidence>
<gene>
    <name evidence="4" type="ORF">HCG48_01665</name>
</gene>
<dbReference type="PROSITE" id="PS00330">
    <property type="entry name" value="HEMOLYSIN_CALCIUM"/>
    <property type="match status" value="4"/>
</dbReference>
<dbReference type="PRINTS" id="PR00313">
    <property type="entry name" value="CABNDNGRPT"/>
</dbReference>
<dbReference type="SUPFAM" id="SSF51120">
    <property type="entry name" value="beta-Roll"/>
    <property type="match status" value="3"/>
</dbReference>
<dbReference type="InterPro" id="IPR001343">
    <property type="entry name" value="Hemolysn_Ca-bd"/>
</dbReference>
<dbReference type="InterPro" id="IPR050557">
    <property type="entry name" value="RTX_toxin/Mannuronan_C5-epim"/>
</dbReference>
<proteinExistence type="predicted"/>
<dbReference type="PANTHER" id="PTHR38340">
    <property type="entry name" value="S-LAYER PROTEIN"/>
    <property type="match status" value="1"/>
</dbReference>
<feature type="compositionally biased region" description="Acidic residues" evidence="3">
    <location>
        <begin position="1"/>
        <end position="10"/>
    </location>
</feature>